<evidence type="ECO:0000313" key="4">
    <source>
        <dbReference type="Proteomes" id="UP000003515"/>
    </source>
</evidence>
<accession>C9QCU5</accession>
<comment type="caution">
    <text evidence="2">The sequence shown here is derived from an EMBL/GenBank/DDBJ whole genome shotgun (WGS) entry which is preliminary data.</text>
</comment>
<evidence type="ECO:0000313" key="3">
    <source>
        <dbReference type="Proteomes" id="UP000002817"/>
    </source>
</evidence>
<dbReference type="OrthoDB" id="8546843at2"/>
<dbReference type="AlphaFoldDB" id="C9QCU5"/>
<dbReference type="eggNOG" id="ENOG50331R8">
    <property type="taxonomic scope" value="Bacteria"/>
</dbReference>
<dbReference type="InterPro" id="IPR021302">
    <property type="entry name" value="DUF2780_VcgC/VcgE"/>
</dbReference>
<dbReference type="RefSeq" id="WP_004410403.1">
    <property type="nucleotide sequence ID" value="NZ_ACZV01000003.1"/>
</dbReference>
<reference evidence="2" key="2">
    <citation type="submission" date="2011-08" db="EMBL/GenBank/DDBJ databases">
        <authorList>
            <person name="Hoffman M."/>
            <person name="Strain E.A."/>
            <person name="Brown E."/>
            <person name="Allard M.W."/>
        </authorList>
    </citation>
    <scope>NUCLEOTIDE SEQUENCE</scope>
    <source>
        <strain evidence="2">CIP 102891</strain>
    </source>
</reference>
<dbReference type="PROSITE" id="PS51257">
    <property type="entry name" value="PROKAR_LIPOPROTEIN"/>
    <property type="match status" value="1"/>
</dbReference>
<sequence length="167" mass="16671">MQKRVLVTTALAIALVGCQSTSEQSQTETTSTSSAYSSLATAALTGALSAWGQQGAANTDLAGQIQTATNVTSDQAIGGVGSLLALAQNSLGSSQNQELGSLIPGYDVLESTGLSKMITDSGAVESAFSALGMDPALVSSFAPLIINALQAQGASSALTSALSGIWR</sequence>
<protein>
    <recommendedName>
        <fullName evidence="5">DUF2780 domain-containing protein</fullName>
    </recommendedName>
</protein>
<dbReference type="Pfam" id="PF11075">
    <property type="entry name" value="DUF2780"/>
    <property type="match status" value="1"/>
</dbReference>
<reference evidence="2 3" key="3">
    <citation type="journal article" date="2012" name="Int. J. Syst. Evol. Microbiol.">
        <title>Vibrio caribbeanicus sp. nov., isolated from the marine sponge Scleritoderma cyanea.</title>
        <authorList>
            <person name="Hoffmann M."/>
            <person name="Monday S.R."/>
            <person name="Allard M.W."/>
            <person name="Strain E.A."/>
            <person name="Whittaker P."/>
            <person name="Naum M."/>
            <person name="McCarthy P.J."/>
            <person name="Lopez J.V."/>
            <person name="Fischer M."/>
            <person name="Brown E.W."/>
        </authorList>
    </citation>
    <scope>NUCLEOTIDE SEQUENCE [LARGE SCALE GENOMIC DNA]</scope>
    <source>
        <strain evidence="2">CIP 102891</strain>
        <strain evidence="3">CIP 102891 / ATCC 33934</strain>
    </source>
</reference>
<keyword evidence="4" id="KW-1185">Reference proteome</keyword>
<name>C9QCU5_VIBOR</name>
<evidence type="ECO:0000313" key="1">
    <source>
        <dbReference type="EMBL" id="EEX94946.1"/>
    </source>
</evidence>
<evidence type="ECO:0008006" key="5">
    <source>
        <dbReference type="Google" id="ProtNLM"/>
    </source>
</evidence>
<proteinExistence type="predicted"/>
<gene>
    <name evidence="1" type="ORF">VIA_000409</name>
    <name evidence="2" type="ORF">VIOR3934_11827</name>
</gene>
<dbReference type="PATRIC" id="fig|675816.5.peg.1431"/>
<organism evidence="2 3">
    <name type="scientific">Vibrio orientalis CIP 102891 = ATCC 33934</name>
    <dbReference type="NCBI Taxonomy" id="675816"/>
    <lineage>
        <taxon>Bacteria</taxon>
        <taxon>Pseudomonadati</taxon>
        <taxon>Pseudomonadota</taxon>
        <taxon>Gammaproteobacteria</taxon>
        <taxon>Vibrionales</taxon>
        <taxon>Vibrionaceae</taxon>
        <taxon>Vibrio</taxon>
        <taxon>Vibrio oreintalis group</taxon>
    </lineage>
</organism>
<evidence type="ECO:0000313" key="2">
    <source>
        <dbReference type="EMBL" id="EGU51724.1"/>
    </source>
</evidence>
<dbReference type="EMBL" id="ACZV01000003">
    <property type="protein sequence ID" value="EEX94946.1"/>
    <property type="molecule type" value="Genomic_DNA"/>
</dbReference>
<dbReference type="Proteomes" id="UP000003515">
    <property type="component" value="Unassembled WGS sequence"/>
</dbReference>
<reference evidence="1 4" key="1">
    <citation type="submission" date="2009-10" db="EMBL/GenBank/DDBJ databases">
        <authorList>
            <consortium name="Los Alamos National Laboratory (LANL)"/>
            <consortium name="National Microbial Pathogen Data Resource (NMPDR)"/>
            <person name="Munk A.C."/>
            <person name="Chertkov O."/>
            <person name="Tapia R."/>
            <person name="Green L."/>
            <person name="Rogers Y."/>
            <person name="Detter J.C."/>
            <person name="Bruce D."/>
            <person name="Brettin T.S."/>
            <person name="Colwell R.R."/>
            <person name="Huq A."/>
            <person name="Grim C.J."/>
            <person name="Hasan N.A."/>
            <person name="Bartels D."/>
            <person name="Vonstein V."/>
        </authorList>
    </citation>
    <scope>NUCLEOTIDE SEQUENCE [LARGE SCALE GENOMIC DNA]</scope>
    <source>
        <strain evidence="1 4">CIP 102891</strain>
    </source>
</reference>
<dbReference type="EMBL" id="AFWH01000017">
    <property type="protein sequence ID" value="EGU51724.1"/>
    <property type="molecule type" value="Genomic_DNA"/>
</dbReference>
<dbReference type="Proteomes" id="UP000002817">
    <property type="component" value="Unassembled WGS sequence"/>
</dbReference>